<dbReference type="Gene3D" id="1.10.1380.10">
    <property type="entry name" value="Neutral endopeptidase , domain2"/>
    <property type="match status" value="1"/>
</dbReference>
<evidence type="ECO:0000259" key="2">
    <source>
        <dbReference type="Pfam" id="PF05649"/>
    </source>
</evidence>
<dbReference type="PANTHER" id="PTHR11733:SF241">
    <property type="entry name" value="GH26575P-RELATED"/>
    <property type="match status" value="1"/>
</dbReference>
<dbReference type="InterPro" id="IPR000718">
    <property type="entry name" value="Peptidase_M13"/>
</dbReference>
<feature type="domain" description="Peptidase M13 N-terminal" evidence="2">
    <location>
        <begin position="57"/>
        <end position="189"/>
    </location>
</feature>
<evidence type="ECO:0000256" key="1">
    <source>
        <dbReference type="ARBA" id="ARBA00007357"/>
    </source>
</evidence>
<dbReference type="InterPro" id="IPR008753">
    <property type="entry name" value="Peptidase_M13_N"/>
</dbReference>
<proteinExistence type="inferred from homology"/>
<keyword evidence="4" id="KW-1185">Reference proteome</keyword>
<dbReference type="EMBL" id="JARKHS020028645">
    <property type="protein sequence ID" value="KAK8764139.1"/>
    <property type="molecule type" value="Genomic_DNA"/>
</dbReference>
<dbReference type="Gene3D" id="3.40.390.10">
    <property type="entry name" value="Collagenase (Catalytic Domain)"/>
    <property type="match status" value="1"/>
</dbReference>
<accession>A0AAQ4DNU9</accession>
<dbReference type="Pfam" id="PF05649">
    <property type="entry name" value="Peptidase_M13_N"/>
    <property type="match status" value="1"/>
</dbReference>
<sequence>MAVQKAVLVIFLGVLYCASKYALRYVARTVFPWCDHPTRCFQFAEELASNVDRDVDPCENLFEHVCGRWDRNYPKQGHAGQFKLLQTRVLTSIMRALERPPTHSLPGVRKTVLAYQYCRKVFEEQRDDTKLLFDVFKEFNSEWPSLSLPSNFNVMNFLLGLSLEYDLPTPFVLSLEPHVKTGKRYGLNFNIALIKIQSLYDAKLVAKCIPSLTPSPDIISDLRRIELVYSTVQALANYSQPYATLDVWLNAMNTRLAEDQHIGMDEDVLTFSNSSVFVGETLAFAKRSGYVDLVLFAGWSIMAIFKAAVSYRLADCIVDLKAFVPLTTAAECLGLVNKVIYRLMMSRRINVSKV</sequence>
<name>A0AAQ4DNU9_AMBAM</name>
<evidence type="ECO:0000313" key="3">
    <source>
        <dbReference type="EMBL" id="KAK8764139.1"/>
    </source>
</evidence>
<organism evidence="3 4">
    <name type="scientific">Amblyomma americanum</name>
    <name type="common">Lone star tick</name>
    <dbReference type="NCBI Taxonomy" id="6943"/>
    <lineage>
        <taxon>Eukaryota</taxon>
        <taxon>Metazoa</taxon>
        <taxon>Ecdysozoa</taxon>
        <taxon>Arthropoda</taxon>
        <taxon>Chelicerata</taxon>
        <taxon>Arachnida</taxon>
        <taxon>Acari</taxon>
        <taxon>Parasitiformes</taxon>
        <taxon>Ixodida</taxon>
        <taxon>Ixodoidea</taxon>
        <taxon>Ixodidae</taxon>
        <taxon>Amblyomminae</taxon>
        <taxon>Amblyomma</taxon>
    </lineage>
</organism>
<dbReference type="InterPro" id="IPR024079">
    <property type="entry name" value="MetalloPept_cat_dom_sf"/>
</dbReference>
<dbReference type="SUPFAM" id="SSF55486">
    <property type="entry name" value="Metalloproteases ('zincins'), catalytic domain"/>
    <property type="match status" value="1"/>
</dbReference>
<dbReference type="GO" id="GO:0005886">
    <property type="term" value="C:plasma membrane"/>
    <property type="evidence" value="ECO:0007669"/>
    <property type="project" value="TreeGrafter"/>
</dbReference>
<evidence type="ECO:0000313" key="4">
    <source>
        <dbReference type="Proteomes" id="UP001321473"/>
    </source>
</evidence>
<dbReference type="InterPro" id="IPR042089">
    <property type="entry name" value="Peptidase_M13_dom_2"/>
</dbReference>
<dbReference type="GO" id="GO:0016485">
    <property type="term" value="P:protein processing"/>
    <property type="evidence" value="ECO:0007669"/>
    <property type="project" value="TreeGrafter"/>
</dbReference>
<comment type="similarity">
    <text evidence="1">Belongs to the peptidase M13 family.</text>
</comment>
<dbReference type="AlphaFoldDB" id="A0AAQ4DNU9"/>
<dbReference type="PROSITE" id="PS51885">
    <property type="entry name" value="NEPRILYSIN"/>
    <property type="match status" value="1"/>
</dbReference>
<gene>
    <name evidence="3" type="ORF">V5799_033254</name>
</gene>
<dbReference type="Proteomes" id="UP001321473">
    <property type="component" value="Unassembled WGS sequence"/>
</dbReference>
<protein>
    <recommendedName>
        <fullName evidence="2">Peptidase M13 N-terminal domain-containing protein</fullName>
    </recommendedName>
</protein>
<comment type="caution">
    <text evidence="3">The sequence shown here is derived from an EMBL/GenBank/DDBJ whole genome shotgun (WGS) entry which is preliminary data.</text>
</comment>
<dbReference type="GO" id="GO:0004222">
    <property type="term" value="F:metalloendopeptidase activity"/>
    <property type="evidence" value="ECO:0007669"/>
    <property type="project" value="InterPro"/>
</dbReference>
<reference evidence="3 4" key="1">
    <citation type="journal article" date="2023" name="Arcadia Sci">
        <title>De novo assembly of a long-read Amblyomma americanum tick genome.</title>
        <authorList>
            <person name="Chou S."/>
            <person name="Poskanzer K.E."/>
            <person name="Rollins M."/>
            <person name="Thuy-Boun P.S."/>
        </authorList>
    </citation>
    <scope>NUCLEOTIDE SEQUENCE [LARGE SCALE GENOMIC DNA]</scope>
    <source>
        <strain evidence="3">F_SG_1</strain>
        <tissue evidence="3">Salivary glands</tissue>
    </source>
</reference>
<dbReference type="PANTHER" id="PTHR11733">
    <property type="entry name" value="ZINC METALLOPROTEASE FAMILY M13 NEPRILYSIN-RELATED"/>
    <property type="match status" value="1"/>
</dbReference>